<evidence type="ECO:0000256" key="3">
    <source>
        <dbReference type="ARBA" id="ARBA00023242"/>
    </source>
</evidence>
<name>A0A803LCG8_CHEQI</name>
<dbReference type="SUPFAM" id="SSF46689">
    <property type="entry name" value="Homeodomain-like"/>
    <property type="match status" value="1"/>
</dbReference>
<dbReference type="PANTHER" id="PTHR21717:SF70">
    <property type="entry name" value="TELOMERE REPEAT-BINDING PROTEIN 2-RELATED"/>
    <property type="match status" value="1"/>
</dbReference>
<dbReference type="PROSITE" id="PS51294">
    <property type="entry name" value="HTH_MYB"/>
    <property type="match status" value="1"/>
</dbReference>
<evidence type="ECO:0000313" key="7">
    <source>
        <dbReference type="Proteomes" id="UP000596660"/>
    </source>
</evidence>
<dbReference type="PROSITE" id="PS50090">
    <property type="entry name" value="MYB_LIKE"/>
    <property type="match status" value="1"/>
</dbReference>
<keyword evidence="3" id="KW-0539">Nucleus</keyword>
<dbReference type="SUPFAM" id="SSF54236">
    <property type="entry name" value="Ubiquitin-like"/>
    <property type="match status" value="1"/>
</dbReference>
<evidence type="ECO:0000259" key="4">
    <source>
        <dbReference type="PROSITE" id="PS50090"/>
    </source>
</evidence>
<keyword evidence="7" id="KW-1185">Reference proteome</keyword>
<dbReference type="SMART" id="SM00717">
    <property type="entry name" value="SANT"/>
    <property type="match status" value="1"/>
</dbReference>
<evidence type="ECO:0000256" key="1">
    <source>
        <dbReference type="ARBA" id="ARBA00004123"/>
    </source>
</evidence>
<comment type="subcellular location">
    <subcellularLocation>
        <location evidence="1">Nucleus</location>
    </subcellularLocation>
</comment>
<dbReference type="InterPro" id="IPR029071">
    <property type="entry name" value="Ubiquitin-like_domsf"/>
</dbReference>
<proteinExistence type="predicted"/>
<evidence type="ECO:0000313" key="6">
    <source>
        <dbReference type="EnsemblPlants" id="AUR62009557-RA:cds"/>
    </source>
</evidence>
<dbReference type="AlphaFoldDB" id="A0A803LCG8"/>
<reference evidence="6" key="2">
    <citation type="submission" date="2021-03" db="UniProtKB">
        <authorList>
            <consortium name="EnsemblPlants"/>
        </authorList>
    </citation>
    <scope>IDENTIFICATION</scope>
</reference>
<keyword evidence="2" id="KW-0238">DNA-binding</keyword>
<dbReference type="SMR" id="A0A803LCG8"/>
<dbReference type="CDD" id="cd11660">
    <property type="entry name" value="SANT_TRF"/>
    <property type="match status" value="1"/>
</dbReference>
<dbReference type="EnsemblPlants" id="AUR62009557-RA">
    <property type="protein sequence ID" value="AUR62009557-RA:cds"/>
    <property type="gene ID" value="AUR62009557"/>
</dbReference>
<dbReference type="OMA" id="MMCAFDL"/>
<sequence length="687" mass="75802">MLQKRLDYGFSGYQVPFIPRAARSSRKRRPIREKVVAVDNQLCAFDLLATVAGKLLEGESSQNLPIEKDQLGDIQDVVMQEQDEGTLCLKDEHCTKGGNEVASLNLELGLQVHDQGCDVKENSGPQNDSSPAPVSVITSSHCTEKDEFLVKMDTNDDKSDFCSLSRNTEGFAPGHTDSCAPNVNESVEEHDGKGEVLSGNGLDMHCSEDPEFFDGISPAVASSDCSIKLSLGVDHYPCGSLSPRRDNNVKVVTRDDDENSSECTQPSTMKAARLPARIGDRRIRKLLASKHWRLASKVKDGDHSDTGLRCIYRSRRTGYKRPRSQRIYPFKKRKFYHYSSLLNSDVDDGCKGVYDVLDRAIDQTVCSFSAVRNRVVASGNGSSSCVAGQSTSFASRESHVKLRIKSFRVPELFIEMPETATVGSLKRTVMEAVTALLGGGLRVGVRLQGKKIRDDNRTLVQSGICHDDKVESLGFTLEPNPSHISTPVSSEDNSLLLSTDLPQPVSRCPTLSANNQGASHHHPVTNLGNFVESDHDSAPSPAEITAEKGSVDSRALVALPEGTPQALAVVPSHQKSKRSEMAQRRIRRPFSVTEVESLVQAVEKLGTGRWRDVKLRAFDNVKHRTYVDLKDKWKTLVHTARISPQQRRGEPVPQELLDRVLAAHSYWSQQQAKQQLKQQPSDACLLL</sequence>
<feature type="domain" description="HTH myb-type" evidence="5">
    <location>
        <begin position="582"/>
        <end position="641"/>
    </location>
</feature>
<dbReference type="Gene3D" id="1.10.246.220">
    <property type="match status" value="1"/>
</dbReference>
<evidence type="ECO:0000256" key="2">
    <source>
        <dbReference type="ARBA" id="ARBA00023125"/>
    </source>
</evidence>
<protein>
    <submittedName>
        <fullName evidence="6">Uncharacterized protein</fullName>
    </submittedName>
</protein>
<organism evidence="6 7">
    <name type="scientific">Chenopodium quinoa</name>
    <name type="common">Quinoa</name>
    <dbReference type="NCBI Taxonomy" id="63459"/>
    <lineage>
        <taxon>Eukaryota</taxon>
        <taxon>Viridiplantae</taxon>
        <taxon>Streptophyta</taxon>
        <taxon>Embryophyta</taxon>
        <taxon>Tracheophyta</taxon>
        <taxon>Spermatophyta</taxon>
        <taxon>Magnoliopsida</taxon>
        <taxon>eudicotyledons</taxon>
        <taxon>Gunneridae</taxon>
        <taxon>Pentapetalae</taxon>
        <taxon>Caryophyllales</taxon>
        <taxon>Chenopodiaceae</taxon>
        <taxon>Chenopodioideae</taxon>
        <taxon>Atripliceae</taxon>
        <taxon>Chenopodium</taxon>
    </lineage>
</organism>
<dbReference type="InterPro" id="IPR057625">
    <property type="entry name" value="TPR1-6-like_ubiquitin"/>
</dbReference>
<reference evidence="6" key="1">
    <citation type="journal article" date="2017" name="Nature">
        <title>The genome of Chenopodium quinoa.</title>
        <authorList>
            <person name="Jarvis D.E."/>
            <person name="Ho Y.S."/>
            <person name="Lightfoot D.J."/>
            <person name="Schmoeckel S.M."/>
            <person name="Li B."/>
            <person name="Borm T.J.A."/>
            <person name="Ohyanagi H."/>
            <person name="Mineta K."/>
            <person name="Michell C.T."/>
            <person name="Saber N."/>
            <person name="Kharbatia N.M."/>
            <person name="Rupper R.R."/>
            <person name="Sharp A.R."/>
            <person name="Dally N."/>
            <person name="Boughton B.A."/>
            <person name="Woo Y.H."/>
            <person name="Gao G."/>
            <person name="Schijlen E.G.W.M."/>
            <person name="Guo X."/>
            <person name="Momin A.A."/>
            <person name="Negrao S."/>
            <person name="Al-Babili S."/>
            <person name="Gehring C."/>
            <person name="Roessner U."/>
            <person name="Jung C."/>
            <person name="Murphy K."/>
            <person name="Arold S.T."/>
            <person name="Gojobori T."/>
            <person name="van der Linden C.G."/>
            <person name="van Loo E.N."/>
            <person name="Jellen E.N."/>
            <person name="Maughan P.J."/>
            <person name="Tester M."/>
        </authorList>
    </citation>
    <scope>NUCLEOTIDE SEQUENCE [LARGE SCALE GENOMIC DNA]</scope>
    <source>
        <strain evidence="6">cv. PI 614886</strain>
    </source>
</reference>
<dbReference type="Pfam" id="PF23603">
    <property type="entry name" value="Ubiquitin_TPR1"/>
    <property type="match status" value="1"/>
</dbReference>
<dbReference type="Proteomes" id="UP000596660">
    <property type="component" value="Unplaced"/>
</dbReference>
<evidence type="ECO:0000259" key="5">
    <source>
        <dbReference type="PROSITE" id="PS51294"/>
    </source>
</evidence>
<accession>A0A803LCG8</accession>
<feature type="domain" description="Myb-like" evidence="4">
    <location>
        <begin position="582"/>
        <end position="637"/>
    </location>
</feature>
<dbReference type="InterPro" id="IPR017930">
    <property type="entry name" value="Myb_dom"/>
</dbReference>
<dbReference type="InterPro" id="IPR009057">
    <property type="entry name" value="Homeodomain-like_sf"/>
</dbReference>
<dbReference type="GO" id="GO:0042162">
    <property type="term" value="F:telomeric DNA binding"/>
    <property type="evidence" value="ECO:0007669"/>
    <property type="project" value="UniProtKB-ARBA"/>
</dbReference>
<dbReference type="InterPro" id="IPR031105">
    <property type="entry name" value="TRP_plant"/>
</dbReference>
<dbReference type="PANTHER" id="PTHR21717">
    <property type="entry name" value="TELOMERIC REPEAT BINDING PROTEIN"/>
    <property type="match status" value="1"/>
</dbReference>
<dbReference type="Gramene" id="AUR62009557-RA">
    <property type="protein sequence ID" value="AUR62009557-RA:cds"/>
    <property type="gene ID" value="AUR62009557"/>
</dbReference>
<dbReference type="GO" id="GO:0005634">
    <property type="term" value="C:nucleus"/>
    <property type="evidence" value="ECO:0007669"/>
    <property type="project" value="UniProtKB-SubCell"/>
</dbReference>
<dbReference type="InterPro" id="IPR001005">
    <property type="entry name" value="SANT/Myb"/>
</dbReference>